<dbReference type="PANTHER" id="PTHR36303:SF1">
    <property type="entry name" value="2',3'-CYCLIC-NUCLEOTIDE 2'-PHOSPHODIESTERASE"/>
    <property type="match status" value="1"/>
</dbReference>
<accession>A0ABT9DFE0</accession>
<dbReference type="SUPFAM" id="SSF56300">
    <property type="entry name" value="Metallo-dependent phosphatases"/>
    <property type="match status" value="1"/>
</dbReference>
<dbReference type="RefSeq" id="WP_304515274.1">
    <property type="nucleotide sequence ID" value="NZ_JAOSID010000003.1"/>
</dbReference>
<gene>
    <name evidence="1" type="ORF">OC680_01050</name>
</gene>
<organism evidence="1 2">
    <name type="scientific">Candidatus Phytoplasma melaleucae</name>
    <dbReference type="NCBI Taxonomy" id="2982630"/>
    <lineage>
        <taxon>Bacteria</taxon>
        <taxon>Bacillati</taxon>
        <taxon>Mycoplasmatota</taxon>
        <taxon>Mollicutes</taxon>
        <taxon>Acholeplasmatales</taxon>
        <taxon>Acholeplasmataceae</taxon>
        <taxon>Candidatus Phytoplasma</taxon>
    </lineage>
</organism>
<dbReference type="Proteomes" id="UP001172036">
    <property type="component" value="Unassembled WGS sequence"/>
</dbReference>
<protein>
    <submittedName>
        <fullName evidence="1">TIGR00282 family metallophosphoesterase</fullName>
    </submittedName>
</protein>
<comment type="caution">
    <text evidence="1">The sequence shown here is derived from an EMBL/GenBank/DDBJ whole genome shotgun (WGS) entry which is preliminary data.</text>
</comment>
<dbReference type="InterPro" id="IPR005235">
    <property type="entry name" value="YmdB-like"/>
</dbReference>
<reference evidence="1 2" key="1">
    <citation type="journal article" date="2023" name="Int. J. Syst. Evol. Microbiol.">
        <title>The observation of taxonomic boundaries for the 16SrII and 16SrXXV phytoplasmas using genome-based delimitation.</title>
        <authorList>
            <person name="Rodrigues Jardim B."/>
            <person name="Tran-Nguyen L.T.T."/>
            <person name="Gambley C."/>
            <person name="Al-Sadi A.M."/>
            <person name="Al-Subhi A.M."/>
            <person name="Foissac X."/>
            <person name="Salar P."/>
            <person name="Cai H."/>
            <person name="Yang J.Y."/>
            <person name="Davis R."/>
            <person name="Jones L."/>
            <person name="Rodoni B."/>
            <person name="Constable F.E."/>
        </authorList>
    </citation>
    <scope>NUCLEOTIDE SEQUENCE [LARGE SCALE GENOMIC DNA]</scope>
    <source>
        <strain evidence="1">BAWM-155c</strain>
    </source>
</reference>
<dbReference type="EMBL" id="JAOSID010000003">
    <property type="protein sequence ID" value="MDO8168071.1"/>
    <property type="molecule type" value="Genomic_DNA"/>
</dbReference>
<name>A0ABT9DFE0_9MOLU</name>
<keyword evidence="2" id="KW-1185">Reference proteome</keyword>
<evidence type="ECO:0000313" key="1">
    <source>
        <dbReference type="EMBL" id="MDO8168071.1"/>
    </source>
</evidence>
<sequence length="256" mass="29144">MNILFIGDICGQLGINYLIEKIKFLKQLYNINIVIANAENAAHGQGMDFNSFYNLKISGVNVMTMGNHTWKNNALEYFINQTDIIRPLNDDSKYIGHGYKIIKCQNKKILIMNALGRVFMDNHFLSCPFKKVENILNLCRNQYNYSLLDFHAQATSEKIALAHYFDGKIDAIVGTHTHVQTNDDRILPNKTLYISDVGMTGALNEVIGQDKNIIIHNFLHDKKKVKPVITKGKRQLNGVILTLGETKKIVKINYNE</sequence>
<evidence type="ECO:0000313" key="2">
    <source>
        <dbReference type="Proteomes" id="UP001172036"/>
    </source>
</evidence>
<dbReference type="PANTHER" id="PTHR36303">
    <property type="entry name" value="2',3'-CYCLIC-NUCLEOTIDE 2'-PHOSPHODIESTERASE"/>
    <property type="match status" value="1"/>
</dbReference>
<dbReference type="InterPro" id="IPR029052">
    <property type="entry name" value="Metallo-depent_PP-like"/>
</dbReference>
<proteinExistence type="predicted"/>
<dbReference type="PIRSF" id="PIRSF004789">
    <property type="entry name" value="DR1281"/>
    <property type="match status" value="1"/>
</dbReference>
<dbReference type="Gene3D" id="3.60.21.10">
    <property type="match status" value="1"/>
</dbReference>
<dbReference type="NCBIfam" id="TIGR00282">
    <property type="entry name" value="TIGR00282 family metallophosphoesterase"/>
    <property type="match status" value="1"/>
</dbReference>
<dbReference type="Pfam" id="PF13277">
    <property type="entry name" value="YmdB"/>
    <property type="match status" value="1"/>
</dbReference>